<evidence type="ECO:0000256" key="2">
    <source>
        <dbReference type="ARBA" id="ARBA00022737"/>
    </source>
</evidence>
<feature type="disulfide bond" evidence="4">
    <location>
        <begin position="812"/>
        <end position="821"/>
    </location>
</feature>
<feature type="domain" description="EGF-like" evidence="5">
    <location>
        <begin position="742"/>
        <end position="781"/>
    </location>
</feature>
<dbReference type="InterPro" id="IPR001881">
    <property type="entry name" value="EGF-like_Ca-bd_dom"/>
</dbReference>
<dbReference type="SMART" id="SM00179">
    <property type="entry name" value="EGF_CA"/>
    <property type="match status" value="10"/>
</dbReference>
<feature type="domain" description="EGF-like" evidence="5">
    <location>
        <begin position="382"/>
        <end position="421"/>
    </location>
</feature>
<keyword evidence="1 4" id="KW-0245">EGF-like domain</keyword>
<feature type="disulfide bond" evidence="4">
    <location>
        <begin position="1089"/>
        <end position="1098"/>
    </location>
</feature>
<feature type="domain" description="EGF-like" evidence="5">
    <location>
        <begin position="505"/>
        <end position="544"/>
    </location>
</feature>
<dbReference type="Gene3D" id="2.10.25.10">
    <property type="entry name" value="Laminin"/>
    <property type="match status" value="13"/>
</dbReference>
<dbReference type="PANTHER" id="PTHR24049">
    <property type="entry name" value="CRUMBS FAMILY MEMBER"/>
    <property type="match status" value="1"/>
</dbReference>
<proteinExistence type="predicted"/>
<feature type="disulfide bond" evidence="4">
    <location>
        <begin position="1328"/>
        <end position="1337"/>
    </location>
</feature>
<dbReference type="Proteomes" id="UP001159428">
    <property type="component" value="Unassembled WGS sequence"/>
</dbReference>
<keyword evidence="2" id="KW-0677">Repeat</keyword>
<dbReference type="SUPFAM" id="SSF57196">
    <property type="entry name" value="EGF/Laminin"/>
    <property type="match status" value="13"/>
</dbReference>
<keyword evidence="7" id="KW-1185">Reference proteome</keyword>
<accession>A0AAU9XFJ4</accession>
<feature type="domain" description="EGF-like" evidence="5">
    <location>
        <begin position="257"/>
        <end position="295"/>
    </location>
</feature>
<dbReference type="PROSITE" id="PS00022">
    <property type="entry name" value="EGF_1"/>
    <property type="match status" value="13"/>
</dbReference>
<feature type="disulfide bond" evidence="4">
    <location>
        <begin position="329"/>
        <end position="338"/>
    </location>
</feature>
<protein>
    <recommendedName>
        <fullName evidence="5">EGF-like domain-containing protein</fullName>
    </recommendedName>
</protein>
<dbReference type="SMART" id="SM00181">
    <property type="entry name" value="EGF"/>
    <property type="match status" value="13"/>
</dbReference>
<feature type="domain" description="EGF-like" evidence="5">
    <location>
        <begin position="341"/>
        <end position="380"/>
    </location>
</feature>
<dbReference type="PROSITE" id="PS50026">
    <property type="entry name" value="EGF_3"/>
    <property type="match status" value="13"/>
</dbReference>
<reference evidence="6 7" key="1">
    <citation type="submission" date="2022-05" db="EMBL/GenBank/DDBJ databases">
        <authorList>
            <consortium name="Genoscope - CEA"/>
            <person name="William W."/>
        </authorList>
    </citation>
    <scope>NUCLEOTIDE SEQUENCE [LARGE SCALE GENOMIC DNA]</scope>
</reference>
<dbReference type="Pfam" id="PF00008">
    <property type="entry name" value="EGF"/>
    <property type="match status" value="4"/>
</dbReference>
<feature type="disulfide bond" evidence="4">
    <location>
        <begin position="493"/>
        <end position="502"/>
    </location>
</feature>
<dbReference type="InterPro" id="IPR051022">
    <property type="entry name" value="Notch_Cell-Fate_Det"/>
</dbReference>
<dbReference type="InterPro" id="IPR000884">
    <property type="entry name" value="TSP1_rpt"/>
</dbReference>
<feature type="domain" description="EGF-like" evidence="5">
    <location>
        <begin position="783"/>
        <end position="822"/>
    </location>
</feature>
<keyword evidence="3 4" id="KW-1015">Disulfide bond</keyword>
<comment type="caution">
    <text evidence="6">The sequence shown here is derived from an EMBL/GenBank/DDBJ whole genome shotgun (WGS) entry which is preliminary data.</text>
</comment>
<feature type="domain" description="EGF-like" evidence="5">
    <location>
        <begin position="1340"/>
        <end position="1379"/>
    </location>
</feature>
<dbReference type="InterPro" id="IPR000742">
    <property type="entry name" value="EGF"/>
</dbReference>
<dbReference type="GO" id="GO:0005509">
    <property type="term" value="F:calcium ion binding"/>
    <property type="evidence" value="ECO:0007669"/>
    <property type="project" value="InterPro"/>
</dbReference>
<feature type="domain" description="EGF-like" evidence="5">
    <location>
        <begin position="1060"/>
        <end position="1099"/>
    </location>
</feature>
<evidence type="ECO:0000313" key="6">
    <source>
        <dbReference type="EMBL" id="CAH3146807.1"/>
    </source>
</evidence>
<evidence type="ECO:0000256" key="3">
    <source>
        <dbReference type="ARBA" id="ARBA00023157"/>
    </source>
</evidence>
<feature type="disulfide bond" evidence="4">
    <location>
        <begin position="1048"/>
        <end position="1057"/>
    </location>
</feature>
<feature type="domain" description="EGF-like" evidence="5">
    <location>
        <begin position="464"/>
        <end position="503"/>
    </location>
</feature>
<evidence type="ECO:0000256" key="4">
    <source>
        <dbReference type="PROSITE-ProRule" id="PRU00076"/>
    </source>
</evidence>
<feature type="domain" description="EGF-like" evidence="5">
    <location>
        <begin position="297"/>
        <end position="339"/>
    </location>
</feature>
<dbReference type="SMART" id="SM00209">
    <property type="entry name" value="TSP1"/>
    <property type="match status" value="2"/>
</dbReference>
<dbReference type="FunFam" id="2.10.25.10:FF:000118">
    <property type="entry name" value="protein delta homolog 2"/>
    <property type="match status" value="2"/>
</dbReference>
<dbReference type="EMBL" id="CALNXJ010000042">
    <property type="protein sequence ID" value="CAH3146807.1"/>
    <property type="molecule type" value="Genomic_DNA"/>
</dbReference>
<evidence type="ECO:0000256" key="1">
    <source>
        <dbReference type="ARBA" id="ARBA00022536"/>
    </source>
</evidence>
<dbReference type="InterPro" id="IPR036383">
    <property type="entry name" value="TSP1_rpt_sf"/>
</dbReference>
<feature type="domain" description="EGF-like" evidence="5">
    <location>
        <begin position="1019"/>
        <end position="1058"/>
    </location>
</feature>
<dbReference type="PROSITE" id="PS50092">
    <property type="entry name" value="TSP1"/>
    <property type="match status" value="2"/>
</dbReference>
<feature type="disulfide bond" evidence="4">
    <location>
        <begin position="771"/>
        <end position="780"/>
    </location>
</feature>
<dbReference type="Pfam" id="PF19030">
    <property type="entry name" value="TSP1_ADAMTS"/>
    <property type="match status" value="3"/>
</dbReference>
<feature type="disulfide bond" evidence="4">
    <location>
        <begin position="1369"/>
        <end position="1378"/>
    </location>
</feature>
<feature type="domain" description="EGF-like" evidence="5">
    <location>
        <begin position="423"/>
        <end position="462"/>
    </location>
</feature>
<feature type="disulfide bond" evidence="4">
    <location>
        <begin position="534"/>
        <end position="543"/>
    </location>
</feature>
<feature type="disulfide bond" evidence="4">
    <location>
        <begin position="370"/>
        <end position="379"/>
    </location>
</feature>
<sequence>MSNDGDYLIDPDKDKNVQITYAGASIYYVNKNKRYADQLKIIGPTQAKLRIMFIAEYGENLGVAYDIWYHLNSWSKLKLDYKWIVGVQTREVRCVLEEDGTPASDKACDKLLRPDDNNECNQQPCPPEWIVTDWSPCSKTCGTGVQTREMKCHEKTSSHHYSEISTSKCDPSKLPDVSQLSRQCNQIICKPDWKIESTWTACSTPCGAGIRQRTVNCILIDQDGRPSQVSEEQCSFLKKPKDKEDCDSKRPCLEGYGNYQCYPTNPCQNDAVCIEKPPGEYHCDCLEGFKGKNCDEMETPCQKQPCQNGATCVRNAKSSKWERKYTCICPEWYKGKNCEQKIFPCNSHPCRSHATCIDGLSDPSNFTCKCPPWFTGKFCEVTTNKCDEEPCNNRGYCLSKKTDPAWYQCFCEDWFEGTNCEKQIYPCDLKPCKNGATCTNDPDDISLHHCQCPTWFTGQNCEVQLTSCDSDPCQNGGYCNSDPKTPDVYECQCGDWFKGTNCEVQIFPCDSKPCLNGAACRNDETDISEYHCDCLSGFFGKKCQASPFSEIGCFKTPKTGLKSILANHNQDFDPEKIKSYIYECGELAFDKGYSHFALGYRAICLSSGTAQNEYFQKGGTKASDCKDDIGSKSSVHVYTFEPLPKSVPEGCFIEKGKSEKLLTDNYASFSSNSDPKATILYCSTLARDMGYEYFAVQNEVQCWTSKDIANTYSKYGKSDNCAGGVGKEMANFVYRIQASYSYPTGCDDDPCQNDGFCVVDNNDPMQYSCECKEMFSGKNCEVRSYACDSQPCKNGAACRNDEKDITKYHCDCTNDFSGVNCQVPSFAEIGCFKAPKSGLKEVLTSPKGFDSKKVKTYIYECAELAFDKGYSHFALGNQGNCLSSKTADKEYFEKGGTSPSSCKDGIGSKMAVDVYTFDQAPKSVPQGCFVEKEKTEKLLTDNFASFPSNSDPKATVVYCSTLARDMGYQYFAVRDQVQCWTSKDIANIYNKYGRSDNCAGGVGKEMANFVYRIQASYSYPTGCDDDPCQNTGFCVVDEDDPKQYSCECQQMFSGKNCEVQSLPCDNNPCKNGATCRNDEKDITKYHCDCAGDFSGVNCQVSSFIEIGCFKKPKSGLKEVLASHFKDFDPAKAKSKAYVKECSELASQKGYKYLALGDKGSCLSSATANNEYHLKGGTGPKDCKNGIGSKSTVDVYTFASSPKSIPQGCFVEKEKSEKLLTDNYASFSSNSDPKAAIVYCSTVARDKGHEYFAVRNQIECWTSKDIADTYNKYGKSDNCVGGVGKEMANFVYRIQASYSYPTGCDDDPCQNNGFCVVEKDDPMQHSCECQQMFSGKNCEVQSYPCDSDPCVNGAACRNDEEDITEYHCDCTGDFSGVNCQVPSFNNIGCFKIPKTGFKEVLAYPNKDYEPANFNSYILECAELAFDKGYSHFALGDKGKCLSSSTAKKNYYAKGAAAAKDCKNGIGIKFSIQVYTFESKPTPNAIGCFKENKGSKRLLKDKFATFVAQRNKDDPGYTILQCAYVARDKMIEYFALQNNGECWTDKTLGEAYNTYEVAEDSNCKDGIGGVLTNYVYQLKM</sequence>
<feature type="disulfide bond" evidence="4">
    <location>
        <begin position="411"/>
        <end position="420"/>
    </location>
</feature>
<dbReference type="SUPFAM" id="SSF82895">
    <property type="entry name" value="TSP-1 type 1 repeat"/>
    <property type="match status" value="2"/>
</dbReference>
<feature type="disulfide bond" evidence="4">
    <location>
        <begin position="285"/>
        <end position="294"/>
    </location>
</feature>
<dbReference type="CDD" id="cd00054">
    <property type="entry name" value="EGF_CA"/>
    <property type="match status" value="5"/>
</dbReference>
<organism evidence="6 7">
    <name type="scientific">Pocillopora meandrina</name>
    <dbReference type="NCBI Taxonomy" id="46732"/>
    <lineage>
        <taxon>Eukaryota</taxon>
        <taxon>Metazoa</taxon>
        <taxon>Cnidaria</taxon>
        <taxon>Anthozoa</taxon>
        <taxon>Hexacorallia</taxon>
        <taxon>Scleractinia</taxon>
        <taxon>Astrocoeniina</taxon>
        <taxon>Pocilloporidae</taxon>
        <taxon>Pocillopora</taxon>
    </lineage>
</organism>
<feature type="domain" description="EGF-like" evidence="5">
    <location>
        <begin position="1299"/>
        <end position="1338"/>
    </location>
</feature>
<evidence type="ECO:0000259" key="5">
    <source>
        <dbReference type="PROSITE" id="PS50026"/>
    </source>
</evidence>
<dbReference type="PROSITE" id="PS01186">
    <property type="entry name" value="EGF_2"/>
    <property type="match status" value="2"/>
</dbReference>
<feature type="disulfide bond" evidence="4">
    <location>
        <begin position="452"/>
        <end position="461"/>
    </location>
</feature>
<gene>
    <name evidence="6" type="ORF">PMEA_00023077</name>
</gene>
<evidence type="ECO:0000313" key="7">
    <source>
        <dbReference type="Proteomes" id="UP001159428"/>
    </source>
</evidence>
<comment type="caution">
    <text evidence="4">Lacks conserved residue(s) required for the propagation of feature annotation.</text>
</comment>
<name>A0AAU9XFJ4_9CNID</name>
<dbReference type="Gene3D" id="2.20.100.10">
    <property type="entry name" value="Thrombospondin type-1 (TSP1) repeat"/>
    <property type="match status" value="3"/>
</dbReference>